<dbReference type="AlphaFoldDB" id="A0A0N5ACZ4"/>
<keyword evidence="1" id="KW-1133">Transmembrane helix</keyword>
<evidence type="ECO:0000256" key="1">
    <source>
        <dbReference type="SAM" id="Phobius"/>
    </source>
</evidence>
<evidence type="ECO:0000313" key="3">
    <source>
        <dbReference type="WBParaSite" id="SMUV_0000202401-mRNA-1"/>
    </source>
</evidence>
<evidence type="ECO:0000313" key="2">
    <source>
        <dbReference type="Proteomes" id="UP000046393"/>
    </source>
</evidence>
<keyword evidence="1" id="KW-0472">Membrane</keyword>
<sequence>MPCAVVVGLSVVFFVVVASVVVGLSVVVVVFVVAASVCCCCCCVDDVALLDDCGVVEVAFTAVKLTEDGALFILRIAILLRLILRCVAASNSRSQCVSYYRFFSSRSSYSVQAQILTVSTMGPTAFLRCFAIV</sequence>
<protein>
    <submittedName>
        <fullName evidence="3">Secreted peptide</fullName>
    </submittedName>
</protein>
<proteinExistence type="predicted"/>
<dbReference type="WBParaSite" id="SMUV_0000202401-mRNA-1">
    <property type="protein sequence ID" value="SMUV_0000202401-mRNA-1"/>
    <property type="gene ID" value="SMUV_0000202401"/>
</dbReference>
<keyword evidence="2" id="KW-1185">Reference proteome</keyword>
<feature type="transmembrane region" description="Helical" evidence="1">
    <location>
        <begin position="7"/>
        <end position="34"/>
    </location>
</feature>
<reference evidence="3" key="1">
    <citation type="submission" date="2017-02" db="UniProtKB">
        <authorList>
            <consortium name="WormBaseParasite"/>
        </authorList>
    </citation>
    <scope>IDENTIFICATION</scope>
</reference>
<name>A0A0N5ACZ4_9BILA</name>
<keyword evidence="1" id="KW-0812">Transmembrane</keyword>
<dbReference type="Proteomes" id="UP000046393">
    <property type="component" value="Unplaced"/>
</dbReference>
<organism evidence="2 3">
    <name type="scientific">Syphacia muris</name>
    <dbReference type="NCBI Taxonomy" id="451379"/>
    <lineage>
        <taxon>Eukaryota</taxon>
        <taxon>Metazoa</taxon>
        <taxon>Ecdysozoa</taxon>
        <taxon>Nematoda</taxon>
        <taxon>Chromadorea</taxon>
        <taxon>Rhabditida</taxon>
        <taxon>Spirurina</taxon>
        <taxon>Oxyuridomorpha</taxon>
        <taxon>Oxyuroidea</taxon>
        <taxon>Oxyuridae</taxon>
        <taxon>Syphacia</taxon>
    </lineage>
</organism>
<accession>A0A0N5ACZ4</accession>